<accession>A0A813PR00</accession>
<evidence type="ECO:0000313" key="12">
    <source>
        <dbReference type="Proteomes" id="UP000663877"/>
    </source>
</evidence>
<dbReference type="Proteomes" id="UP000663877">
    <property type="component" value="Unassembled WGS sequence"/>
</dbReference>
<evidence type="ECO:0000313" key="11">
    <source>
        <dbReference type="Proteomes" id="UP000663832"/>
    </source>
</evidence>
<evidence type="ECO:0000256" key="2">
    <source>
        <dbReference type="ARBA" id="ARBA00022679"/>
    </source>
</evidence>
<dbReference type="Pfam" id="PF01529">
    <property type="entry name" value="DHHC"/>
    <property type="match status" value="1"/>
</dbReference>
<evidence type="ECO:0000256" key="6">
    <source>
        <dbReference type="ARBA" id="ARBA00023315"/>
    </source>
</evidence>
<dbReference type="InterPro" id="IPR001594">
    <property type="entry name" value="Palmitoyltrfase_DHHC"/>
</dbReference>
<comment type="subcellular location">
    <subcellularLocation>
        <location evidence="1">Membrane</location>
        <topology evidence="1">Multi-pass membrane protein</topology>
    </subcellularLocation>
</comment>
<proteinExistence type="inferred from homology"/>
<dbReference type="PROSITE" id="PS50216">
    <property type="entry name" value="DHHC"/>
    <property type="match status" value="1"/>
</dbReference>
<keyword evidence="2 7" id="KW-0808">Transferase</keyword>
<keyword evidence="4 7" id="KW-1133">Transmembrane helix</keyword>
<dbReference type="InterPro" id="IPR039859">
    <property type="entry name" value="PFA4/ZDH16/20/ERF2-like"/>
</dbReference>
<feature type="transmembrane region" description="Helical" evidence="7">
    <location>
        <begin position="249"/>
        <end position="269"/>
    </location>
</feature>
<feature type="transmembrane region" description="Helical" evidence="7">
    <location>
        <begin position="308"/>
        <end position="331"/>
    </location>
</feature>
<keyword evidence="3 7" id="KW-0812">Transmembrane</keyword>
<dbReference type="GO" id="GO:0016020">
    <property type="term" value="C:membrane"/>
    <property type="evidence" value="ECO:0007669"/>
    <property type="project" value="UniProtKB-SubCell"/>
</dbReference>
<feature type="transmembrane region" description="Helical" evidence="7">
    <location>
        <begin position="103"/>
        <end position="122"/>
    </location>
</feature>
<evidence type="ECO:0000313" key="9">
    <source>
        <dbReference type="EMBL" id="CAF0752337.1"/>
    </source>
</evidence>
<dbReference type="EMBL" id="CAJNOI010000006">
    <property type="protein sequence ID" value="CAF0752337.1"/>
    <property type="molecule type" value="Genomic_DNA"/>
</dbReference>
<evidence type="ECO:0000256" key="5">
    <source>
        <dbReference type="ARBA" id="ARBA00023136"/>
    </source>
</evidence>
<comment type="catalytic activity">
    <reaction evidence="7">
        <text>L-cysteinyl-[protein] + hexadecanoyl-CoA = S-hexadecanoyl-L-cysteinyl-[protein] + CoA</text>
        <dbReference type="Rhea" id="RHEA:36683"/>
        <dbReference type="Rhea" id="RHEA-COMP:10131"/>
        <dbReference type="Rhea" id="RHEA-COMP:11032"/>
        <dbReference type="ChEBI" id="CHEBI:29950"/>
        <dbReference type="ChEBI" id="CHEBI:57287"/>
        <dbReference type="ChEBI" id="CHEBI:57379"/>
        <dbReference type="ChEBI" id="CHEBI:74151"/>
        <dbReference type="EC" id="2.3.1.225"/>
    </reaction>
</comment>
<comment type="domain">
    <text evidence="7">The DHHC domain is required for palmitoyltransferase activity.</text>
</comment>
<dbReference type="OrthoDB" id="331948at2759"/>
<evidence type="ECO:0000259" key="8">
    <source>
        <dbReference type="Pfam" id="PF01529"/>
    </source>
</evidence>
<dbReference type="Proteomes" id="UP000663832">
    <property type="component" value="Unassembled WGS sequence"/>
</dbReference>
<evidence type="ECO:0000256" key="4">
    <source>
        <dbReference type="ARBA" id="ARBA00022989"/>
    </source>
</evidence>
<evidence type="ECO:0000256" key="3">
    <source>
        <dbReference type="ARBA" id="ARBA00022692"/>
    </source>
</evidence>
<dbReference type="PANTHER" id="PTHR12246">
    <property type="entry name" value="PALMITOYLTRANSFERASE ZDHHC16"/>
    <property type="match status" value="1"/>
</dbReference>
<comment type="similarity">
    <text evidence="7">Belongs to the DHHC palmitoyltransferase family.</text>
</comment>
<dbReference type="AlphaFoldDB" id="A0A813PR00"/>
<comment type="caution">
    <text evidence="9">The sequence shown here is derived from an EMBL/GenBank/DDBJ whole genome shotgun (WGS) entry which is preliminary data.</text>
</comment>
<sequence length="425" mass="50146">MRVCRCSFRRFFSCSKLHDIPACRRLSLIYQIFYYNSDDSVDLRIDTILQPLFFLTDRLAKYLGKLFICFFLIIMSVVIYIFYTSIFVHLFNEIHMQHNYLTFLGHIIVSHWLLINIMFNYIQCTRVDPGSSPNFGRKQPYDFDKANRDLMKIHQAHIDKNNNTKSKEVTILNLTNDDSDYTQLSDKTPLNASNSILNTKINSQNICRKCIFPKPTRAHHCSICAKCILNQDHHCPWINNCVGHLNHRYFFQFCFFLTIGAFYAATLGFSEFQHFLFGRKAFSYLDLLFGRGVNEVEILPTVTNPSMYFTFLFLFIVAVTAGVVLFGFTLWHFWLVSNAETTIDFHTNSTERKRLKQLKQTFINPYDLGFTLNWKMFLGLNKWYEILYKNFLPSTHRPFCDGINWPIRKITKPFEEQKKLVMMNV</sequence>
<reference evidence="9" key="1">
    <citation type="submission" date="2021-02" db="EMBL/GenBank/DDBJ databases">
        <authorList>
            <person name="Nowell W R."/>
        </authorList>
    </citation>
    <scope>NUCLEOTIDE SEQUENCE</scope>
</reference>
<evidence type="ECO:0000256" key="7">
    <source>
        <dbReference type="RuleBase" id="RU079119"/>
    </source>
</evidence>
<keyword evidence="6 7" id="KW-0012">Acyltransferase</keyword>
<protein>
    <recommendedName>
        <fullName evidence="7">Palmitoyltransferase</fullName>
        <ecNumber evidence="7">2.3.1.225</ecNumber>
    </recommendedName>
</protein>
<organism evidence="9 12">
    <name type="scientific">Adineta steineri</name>
    <dbReference type="NCBI Taxonomy" id="433720"/>
    <lineage>
        <taxon>Eukaryota</taxon>
        <taxon>Metazoa</taxon>
        <taxon>Spiralia</taxon>
        <taxon>Gnathifera</taxon>
        <taxon>Rotifera</taxon>
        <taxon>Eurotatoria</taxon>
        <taxon>Bdelloidea</taxon>
        <taxon>Adinetida</taxon>
        <taxon>Adinetidae</taxon>
        <taxon>Adineta</taxon>
    </lineage>
</organism>
<keyword evidence="5 7" id="KW-0472">Membrane</keyword>
<dbReference type="EMBL" id="CAJNOM010000868">
    <property type="protein sequence ID" value="CAF1573332.1"/>
    <property type="molecule type" value="Genomic_DNA"/>
</dbReference>
<gene>
    <name evidence="9" type="ORF">BJG266_LOCUS2519</name>
    <name evidence="10" type="ORF">QVE165_LOCUS49093</name>
</gene>
<dbReference type="EC" id="2.3.1.225" evidence="7"/>
<dbReference type="GO" id="GO:0019706">
    <property type="term" value="F:protein-cysteine S-palmitoyltransferase activity"/>
    <property type="evidence" value="ECO:0007669"/>
    <property type="project" value="UniProtKB-EC"/>
</dbReference>
<feature type="transmembrane region" description="Helical" evidence="7">
    <location>
        <begin position="62"/>
        <end position="83"/>
    </location>
</feature>
<evidence type="ECO:0000313" key="10">
    <source>
        <dbReference type="EMBL" id="CAF1573332.1"/>
    </source>
</evidence>
<feature type="domain" description="Palmitoyltransferase DHHC" evidence="8">
    <location>
        <begin position="202"/>
        <end position="347"/>
    </location>
</feature>
<keyword evidence="11" id="KW-1185">Reference proteome</keyword>
<name>A0A813PR00_9BILA</name>
<evidence type="ECO:0000256" key="1">
    <source>
        <dbReference type="ARBA" id="ARBA00004141"/>
    </source>
</evidence>